<gene>
    <name evidence="5" type="ORF">DZF91_01700</name>
</gene>
<dbReference type="InterPro" id="IPR000182">
    <property type="entry name" value="GNAT_dom"/>
</dbReference>
<dbReference type="Pfam" id="PF01047">
    <property type="entry name" value="MarR"/>
    <property type="match status" value="1"/>
</dbReference>
<dbReference type="AlphaFoldDB" id="A0A372JU56"/>
<feature type="domain" description="HTH marR-type" evidence="3">
    <location>
        <begin position="1"/>
        <end position="139"/>
    </location>
</feature>
<dbReference type="EMBL" id="QURH01000029">
    <property type="protein sequence ID" value="RFU43336.1"/>
    <property type="molecule type" value="Genomic_DNA"/>
</dbReference>
<name>A0A372JU56_9ACTN</name>
<dbReference type="Pfam" id="PF00583">
    <property type="entry name" value="Acetyltransf_1"/>
    <property type="match status" value="1"/>
</dbReference>
<comment type="caution">
    <text evidence="5">The sequence shown here is derived from an EMBL/GenBank/DDBJ whole genome shotgun (WGS) entry which is preliminary data.</text>
</comment>
<dbReference type="PROSITE" id="PS51186">
    <property type="entry name" value="GNAT"/>
    <property type="match status" value="1"/>
</dbReference>
<evidence type="ECO:0000259" key="3">
    <source>
        <dbReference type="PROSITE" id="PS50995"/>
    </source>
</evidence>
<organism evidence="5 6">
    <name type="scientific">Actinomadura logoneensis</name>
    <dbReference type="NCBI Taxonomy" id="2293572"/>
    <lineage>
        <taxon>Bacteria</taxon>
        <taxon>Bacillati</taxon>
        <taxon>Actinomycetota</taxon>
        <taxon>Actinomycetes</taxon>
        <taxon>Streptosporangiales</taxon>
        <taxon>Thermomonosporaceae</taxon>
        <taxon>Actinomadura</taxon>
    </lineage>
</organism>
<dbReference type="InterPro" id="IPR000835">
    <property type="entry name" value="HTH_MarR-typ"/>
</dbReference>
<evidence type="ECO:0000313" key="6">
    <source>
        <dbReference type="Proteomes" id="UP000261811"/>
    </source>
</evidence>
<dbReference type="Proteomes" id="UP000261811">
    <property type="component" value="Unassembled WGS sequence"/>
</dbReference>
<proteinExistence type="predicted"/>
<protein>
    <submittedName>
        <fullName evidence="5">GNAT family N-acetyltransferase</fullName>
    </submittedName>
</protein>
<dbReference type="SUPFAM" id="SSF46785">
    <property type="entry name" value="Winged helix' DNA-binding domain"/>
    <property type="match status" value="1"/>
</dbReference>
<dbReference type="SMART" id="SM00347">
    <property type="entry name" value="HTH_MARR"/>
    <property type="match status" value="1"/>
</dbReference>
<feature type="compositionally biased region" description="Polar residues" evidence="2">
    <location>
        <begin position="152"/>
        <end position="162"/>
    </location>
</feature>
<dbReference type="RefSeq" id="WP_117355759.1">
    <property type="nucleotide sequence ID" value="NZ_QURH01000029.1"/>
</dbReference>
<dbReference type="SUPFAM" id="SSF55729">
    <property type="entry name" value="Acyl-CoA N-acyltransferases (Nat)"/>
    <property type="match status" value="1"/>
</dbReference>
<keyword evidence="1 5" id="KW-0808">Transferase</keyword>
<feature type="region of interest" description="Disordered" evidence="2">
    <location>
        <begin position="148"/>
        <end position="177"/>
    </location>
</feature>
<dbReference type="InterPro" id="IPR050769">
    <property type="entry name" value="NAT_camello-type"/>
</dbReference>
<dbReference type="PANTHER" id="PTHR13947">
    <property type="entry name" value="GNAT FAMILY N-ACETYLTRANSFERASE"/>
    <property type="match status" value="1"/>
</dbReference>
<dbReference type="Gene3D" id="1.10.10.10">
    <property type="entry name" value="Winged helix-like DNA-binding domain superfamily/Winged helix DNA-binding domain"/>
    <property type="match status" value="1"/>
</dbReference>
<sequence length="338" mass="37015">MSAPAHHVASVRDFNRFYTRVLGLLGDGHVRTPYSLTEARVVFELAQRPETEVLALRRSLDLDAGYLSRMLTRFESDGLVERERSAGDARRQVVRLTDRGREVFALLDERSAAQIRAMLDGLTPADRDNLVAAMRTVRTLLAAPASYGAGTSDASGSGNGSETAEAGASQAGVSGEGGKVVLRPLGPGDLGWVVQRNGELYASECGWDRTYEALVARVVADYVERHDPERDNAWIAELDGRRVGSIFCVHRDATTAQLRLLIVEPGTRGAGVGGRLVDECVRFATDAGYERMVLWTTALQQPARRIYARAGFELVDREPPSERFGDTVHGETWELSLK</sequence>
<feature type="domain" description="N-acetyltransferase" evidence="4">
    <location>
        <begin position="180"/>
        <end position="338"/>
    </location>
</feature>
<dbReference type="GO" id="GO:0008080">
    <property type="term" value="F:N-acetyltransferase activity"/>
    <property type="evidence" value="ECO:0007669"/>
    <property type="project" value="InterPro"/>
</dbReference>
<keyword evidence="6" id="KW-1185">Reference proteome</keyword>
<dbReference type="Gene3D" id="3.40.630.30">
    <property type="match status" value="1"/>
</dbReference>
<evidence type="ECO:0000259" key="4">
    <source>
        <dbReference type="PROSITE" id="PS51186"/>
    </source>
</evidence>
<reference evidence="5 6" key="1">
    <citation type="submission" date="2018-08" db="EMBL/GenBank/DDBJ databases">
        <title>Actinomadura jelena sp. nov., a novel Actinomycete isolated from soil in Chad.</title>
        <authorList>
            <person name="Shi L."/>
        </authorList>
    </citation>
    <scope>NUCLEOTIDE SEQUENCE [LARGE SCALE GENOMIC DNA]</scope>
    <source>
        <strain evidence="5 6">NEAU-G17</strain>
    </source>
</reference>
<dbReference type="PROSITE" id="PS50995">
    <property type="entry name" value="HTH_MARR_2"/>
    <property type="match status" value="1"/>
</dbReference>
<dbReference type="CDD" id="cd04301">
    <property type="entry name" value="NAT_SF"/>
    <property type="match status" value="1"/>
</dbReference>
<accession>A0A372JU56</accession>
<dbReference type="InterPro" id="IPR036388">
    <property type="entry name" value="WH-like_DNA-bd_sf"/>
</dbReference>
<dbReference type="OrthoDB" id="273614at2"/>
<evidence type="ECO:0000313" key="5">
    <source>
        <dbReference type="EMBL" id="RFU43336.1"/>
    </source>
</evidence>
<dbReference type="InterPro" id="IPR036390">
    <property type="entry name" value="WH_DNA-bd_sf"/>
</dbReference>
<evidence type="ECO:0000256" key="1">
    <source>
        <dbReference type="ARBA" id="ARBA00022679"/>
    </source>
</evidence>
<dbReference type="GO" id="GO:0003700">
    <property type="term" value="F:DNA-binding transcription factor activity"/>
    <property type="evidence" value="ECO:0007669"/>
    <property type="project" value="InterPro"/>
</dbReference>
<evidence type="ECO:0000256" key="2">
    <source>
        <dbReference type="SAM" id="MobiDB-lite"/>
    </source>
</evidence>
<dbReference type="PANTHER" id="PTHR13947:SF37">
    <property type="entry name" value="LD18367P"/>
    <property type="match status" value="1"/>
</dbReference>
<dbReference type="InterPro" id="IPR016181">
    <property type="entry name" value="Acyl_CoA_acyltransferase"/>
</dbReference>